<dbReference type="InterPro" id="IPR023361">
    <property type="entry name" value="DUF1285_beta_roll_sf"/>
</dbReference>
<evidence type="ECO:0000313" key="3">
    <source>
        <dbReference type="EMBL" id="MDO7842930.1"/>
    </source>
</evidence>
<dbReference type="RefSeq" id="WP_304561391.1">
    <property type="nucleotide sequence ID" value="NZ_JAUQSZ010000007.1"/>
</dbReference>
<dbReference type="Pfam" id="PF06938">
    <property type="entry name" value="DUF1285_N"/>
    <property type="match status" value="1"/>
</dbReference>
<accession>A0ABT9A102</accession>
<sequence length="188" mass="20606">MPMDPMPDLSALSLAEIARLAEEQKLPPIERWNPTHCGDSEMRIARDGTWYHQGSPIGREAMVRLFSTILRREPDGGYVLVTPVEKLDIAVEDAPFVAVEMKSEGVGEARSLAFRLNTGDLVTAGPEHPLRFENGEDGPRPYLLVRGGMEALVARSVYYDIANIAIEDGAEPAGVWSNAAFFALEPAE</sequence>
<keyword evidence="4" id="KW-1185">Reference proteome</keyword>
<dbReference type="Gene3D" id="2.30.270.10">
    <property type="entry name" value="duf1285 protein"/>
    <property type="match status" value="1"/>
</dbReference>
<protein>
    <submittedName>
        <fullName evidence="3">DUF1285 domain-containing protein</fullName>
    </submittedName>
</protein>
<dbReference type="Proteomes" id="UP001176468">
    <property type="component" value="Unassembled WGS sequence"/>
</dbReference>
<gene>
    <name evidence="3" type="ORF">Q5H94_11390</name>
</gene>
<dbReference type="EMBL" id="JAUQSZ010000007">
    <property type="protein sequence ID" value="MDO7842930.1"/>
    <property type="molecule type" value="Genomic_DNA"/>
</dbReference>
<reference evidence="3" key="1">
    <citation type="submission" date="2023-07" db="EMBL/GenBank/DDBJ databases">
        <authorList>
            <person name="Kim M.K."/>
        </authorList>
    </citation>
    <scope>NUCLEOTIDE SEQUENCE</scope>
    <source>
        <strain evidence="3">CA1-15</strain>
    </source>
</reference>
<dbReference type="InterPro" id="IPR048341">
    <property type="entry name" value="DUF1285_N"/>
</dbReference>
<comment type="caution">
    <text evidence="3">The sequence shown here is derived from an EMBL/GenBank/DDBJ whole genome shotgun (WGS) entry which is preliminary data.</text>
</comment>
<feature type="domain" description="DUF1285" evidence="1">
    <location>
        <begin position="27"/>
        <end position="94"/>
    </location>
</feature>
<evidence type="ECO:0000259" key="1">
    <source>
        <dbReference type="Pfam" id="PF06938"/>
    </source>
</evidence>
<dbReference type="PIRSF" id="PIRSF029557">
    <property type="entry name" value="UCP029557"/>
    <property type="match status" value="1"/>
</dbReference>
<dbReference type="InterPro" id="IPR010707">
    <property type="entry name" value="DUF1285"/>
</dbReference>
<dbReference type="Gene3D" id="3.10.540.10">
    <property type="entry name" value="duf1285 like domain"/>
    <property type="match status" value="1"/>
</dbReference>
<organism evidence="3 4">
    <name type="scientific">Sphingomonas immobilis</name>
    <dbReference type="NCBI Taxonomy" id="3063997"/>
    <lineage>
        <taxon>Bacteria</taxon>
        <taxon>Pseudomonadati</taxon>
        <taxon>Pseudomonadota</taxon>
        <taxon>Alphaproteobacteria</taxon>
        <taxon>Sphingomonadales</taxon>
        <taxon>Sphingomonadaceae</taxon>
        <taxon>Sphingomonas</taxon>
    </lineage>
</organism>
<evidence type="ECO:0000313" key="4">
    <source>
        <dbReference type="Proteomes" id="UP001176468"/>
    </source>
</evidence>
<proteinExistence type="predicted"/>
<evidence type="ECO:0000259" key="2">
    <source>
        <dbReference type="Pfam" id="PF21028"/>
    </source>
</evidence>
<dbReference type="InterPro" id="IPR048342">
    <property type="entry name" value="DUF1285_C"/>
</dbReference>
<name>A0ABT9A102_9SPHN</name>
<feature type="domain" description="DUF1285" evidence="2">
    <location>
        <begin position="95"/>
        <end position="184"/>
    </location>
</feature>
<dbReference type="Pfam" id="PF21028">
    <property type="entry name" value="DUF1285_C"/>
    <property type="match status" value="1"/>
</dbReference>